<dbReference type="GO" id="GO:0000781">
    <property type="term" value="C:chromosome, telomeric region"/>
    <property type="evidence" value="ECO:0007669"/>
    <property type="project" value="UniProtKB-SubCell"/>
</dbReference>
<keyword evidence="13" id="KW-0808">Transferase</keyword>
<evidence type="ECO:0000256" key="5">
    <source>
        <dbReference type="ARBA" id="ARBA00013948"/>
    </source>
</evidence>
<dbReference type="PROSITE" id="PS50011">
    <property type="entry name" value="PROTEIN_KINASE_DOM"/>
    <property type="match status" value="1"/>
</dbReference>
<evidence type="ECO:0000259" key="12">
    <source>
        <dbReference type="PROSITE" id="PS50011"/>
    </source>
</evidence>
<evidence type="ECO:0000256" key="3">
    <source>
        <dbReference type="ARBA" id="ARBA00011534"/>
    </source>
</evidence>
<evidence type="ECO:0000256" key="6">
    <source>
        <dbReference type="ARBA" id="ARBA00019973"/>
    </source>
</evidence>
<evidence type="ECO:0000256" key="11">
    <source>
        <dbReference type="ARBA" id="ARBA00048679"/>
    </source>
</evidence>
<reference evidence="13" key="1">
    <citation type="journal article" date="2014" name="Nat. Commun.">
        <title>Multiple recent horizontal transfers of a large genomic region in cheese making fungi.</title>
        <authorList>
            <person name="Cheeseman K."/>
            <person name="Ropars J."/>
            <person name="Renault P."/>
            <person name="Dupont J."/>
            <person name="Gouzy J."/>
            <person name="Branca A."/>
            <person name="Abraham A.L."/>
            <person name="Ceppi M."/>
            <person name="Conseiller E."/>
            <person name="Debuchy R."/>
            <person name="Malagnac F."/>
            <person name="Goarin A."/>
            <person name="Silar P."/>
            <person name="Lacoste S."/>
            <person name="Sallet E."/>
            <person name="Bensimon A."/>
            <person name="Giraud T."/>
            <person name="Brygoo Y."/>
        </authorList>
    </citation>
    <scope>NUCLEOTIDE SEQUENCE [LARGE SCALE GENOMIC DNA]</scope>
    <source>
        <strain evidence="13">FM164</strain>
    </source>
</reference>
<keyword evidence="14" id="KW-1185">Reference proteome</keyword>
<evidence type="ECO:0000256" key="4">
    <source>
        <dbReference type="ARBA" id="ARBA00012513"/>
    </source>
</evidence>
<dbReference type="STRING" id="1365484.W6PZJ3"/>
<dbReference type="OrthoDB" id="4062651at2759"/>
<comment type="subcellular location">
    <subcellularLocation>
        <location evidence="2">Chromosome</location>
        <location evidence="2">Telomere</location>
    </subcellularLocation>
</comment>
<evidence type="ECO:0000313" key="14">
    <source>
        <dbReference type="Proteomes" id="UP000030686"/>
    </source>
</evidence>
<comment type="catalytic activity">
    <reaction evidence="11">
        <text>L-seryl-[protein] + ATP = O-phospho-L-seryl-[protein] + ADP + H(+)</text>
        <dbReference type="Rhea" id="RHEA:17989"/>
        <dbReference type="Rhea" id="RHEA-COMP:9863"/>
        <dbReference type="Rhea" id="RHEA-COMP:11604"/>
        <dbReference type="ChEBI" id="CHEBI:15378"/>
        <dbReference type="ChEBI" id="CHEBI:29999"/>
        <dbReference type="ChEBI" id="CHEBI:30616"/>
        <dbReference type="ChEBI" id="CHEBI:83421"/>
        <dbReference type="ChEBI" id="CHEBI:456216"/>
        <dbReference type="EC" id="2.7.11.1"/>
    </reaction>
</comment>
<organism evidence="13 14">
    <name type="scientific">Penicillium roqueforti (strain FM164)</name>
    <dbReference type="NCBI Taxonomy" id="1365484"/>
    <lineage>
        <taxon>Eukaryota</taxon>
        <taxon>Fungi</taxon>
        <taxon>Dikarya</taxon>
        <taxon>Ascomycota</taxon>
        <taxon>Pezizomycotina</taxon>
        <taxon>Eurotiomycetes</taxon>
        <taxon>Eurotiomycetidae</taxon>
        <taxon>Eurotiales</taxon>
        <taxon>Aspergillaceae</taxon>
        <taxon>Penicillium</taxon>
    </lineage>
</organism>
<dbReference type="InterPro" id="IPR000719">
    <property type="entry name" value="Prot_kinase_dom"/>
</dbReference>
<sequence>MAWDEVNILKSLPPHPNMVPFDRVVLDESRVISFTTKYIPGGTLANPKIPFRFEWLQQLTQLVDFLNLEYGIMHQDIAPRNLLVDLYTHKILLFDFDWAACGEKNLQDGRDDVSSVVLTLYELITNDTSFSDILHWERNMDIVSNTRYWKAVCGELLCKIA</sequence>
<evidence type="ECO:0000256" key="7">
    <source>
        <dbReference type="ARBA" id="ARBA00022895"/>
    </source>
</evidence>
<dbReference type="EC" id="2.7.11.1" evidence="4"/>
<comment type="subunit">
    <text evidence="3">Component of the EKC/KEOPS complex composed of at least BUD32, CGI121, GON7, KAE1 and PCC1; the whole complex dimerizes.</text>
</comment>
<evidence type="ECO:0000256" key="8">
    <source>
        <dbReference type="ARBA" id="ARBA00030980"/>
    </source>
</evidence>
<evidence type="ECO:0000256" key="10">
    <source>
        <dbReference type="ARBA" id="ARBA00047899"/>
    </source>
</evidence>
<name>W6PZJ3_PENRF</name>
<dbReference type="AlphaFoldDB" id="W6PZJ3"/>
<comment type="catalytic activity">
    <reaction evidence="10">
        <text>L-threonyl-[protein] + ATP = O-phospho-L-threonyl-[protein] + ADP + H(+)</text>
        <dbReference type="Rhea" id="RHEA:46608"/>
        <dbReference type="Rhea" id="RHEA-COMP:11060"/>
        <dbReference type="Rhea" id="RHEA-COMP:11605"/>
        <dbReference type="ChEBI" id="CHEBI:15378"/>
        <dbReference type="ChEBI" id="CHEBI:30013"/>
        <dbReference type="ChEBI" id="CHEBI:30616"/>
        <dbReference type="ChEBI" id="CHEBI:61977"/>
        <dbReference type="ChEBI" id="CHEBI:456216"/>
        <dbReference type="EC" id="2.7.11.1"/>
    </reaction>
</comment>
<dbReference type="Gene3D" id="1.10.510.10">
    <property type="entry name" value="Transferase(Phosphotransferase) domain 1"/>
    <property type="match status" value="1"/>
</dbReference>
<gene>
    <name evidence="13" type="ORF">PROQFM164_S01g001170</name>
</gene>
<evidence type="ECO:0000256" key="1">
    <source>
        <dbReference type="ARBA" id="ARBA00003747"/>
    </source>
</evidence>
<dbReference type="Gene3D" id="3.30.200.20">
    <property type="entry name" value="Phosphorylase Kinase, domain 1"/>
    <property type="match status" value="1"/>
</dbReference>
<keyword evidence="7" id="KW-0779">Telomere</keyword>
<dbReference type="GO" id="GO:0005524">
    <property type="term" value="F:ATP binding"/>
    <property type="evidence" value="ECO:0007669"/>
    <property type="project" value="InterPro"/>
</dbReference>
<accession>W6PZJ3</accession>
<evidence type="ECO:0000256" key="9">
    <source>
        <dbReference type="ARBA" id="ARBA00033194"/>
    </source>
</evidence>
<proteinExistence type="predicted"/>
<feature type="domain" description="Protein kinase" evidence="12">
    <location>
        <begin position="1"/>
        <end position="161"/>
    </location>
</feature>
<dbReference type="InterPro" id="IPR008266">
    <property type="entry name" value="Tyr_kinase_AS"/>
</dbReference>
<evidence type="ECO:0000256" key="2">
    <source>
        <dbReference type="ARBA" id="ARBA00004574"/>
    </source>
</evidence>
<dbReference type="PROSITE" id="PS00109">
    <property type="entry name" value="PROTEIN_KINASE_TYR"/>
    <property type="match status" value="1"/>
</dbReference>
<keyword evidence="13" id="KW-0418">Kinase</keyword>
<dbReference type="EMBL" id="HG792015">
    <property type="protein sequence ID" value="CDM27359.1"/>
    <property type="molecule type" value="Genomic_DNA"/>
</dbReference>
<dbReference type="GO" id="GO:0004674">
    <property type="term" value="F:protein serine/threonine kinase activity"/>
    <property type="evidence" value="ECO:0007669"/>
    <property type="project" value="UniProtKB-EC"/>
</dbReference>
<comment type="function">
    <text evidence="1">Component of the EKC/KEOPS complex that is required for the formation of a threonylcarbamoyl group on adenosine at position 37 (t(6)A37) in tRNAs that read codons beginning with adenine. The complex is probably involved in the transfer of the threonylcarbamoyl moiety of threonylcarbamoyl-AMP (TC-AMP) to the N6 group of A37. BUD32 has ATPase activity in the context of the EKC/KEOPS complex and likely plays a supporting role to the catalytic subunit KAE1. The EKC/KEOPS complex also promotes both telomere uncapping and telomere elongation. The complex is required for efficient recruitment of transcriptional coactivators.</text>
</comment>
<keyword evidence="7" id="KW-0158">Chromosome</keyword>
<dbReference type="Proteomes" id="UP000030686">
    <property type="component" value="Unassembled WGS sequence"/>
</dbReference>
<dbReference type="SUPFAM" id="SSF56112">
    <property type="entry name" value="Protein kinase-like (PK-like)"/>
    <property type="match status" value="1"/>
</dbReference>
<protein>
    <recommendedName>
        <fullName evidence="6">EKC/KEOPS complex subunit BUD32</fullName>
        <ecNumber evidence="4">2.7.11.1</ecNumber>
    </recommendedName>
    <alternativeName>
        <fullName evidence="8 9">Atypical Serine/threonine protein kinase BUD32</fullName>
    </alternativeName>
    <alternativeName>
        <fullName evidence="5">EKC/KEOPS complex subunit bud32</fullName>
    </alternativeName>
</protein>
<dbReference type="InterPro" id="IPR011009">
    <property type="entry name" value="Kinase-like_dom_sf"/>
</dbReference>
<evidence type="ECO:0000313" key="13">
    <source>
        <dbReference type="EMBL" id="CDM27359.1"/>
    </source>
</evidence>